<comment type="pathway">
    <text evidence="2 10">Glycan metabolism; pectin degradation; 2-dehydro-3-deoxy-D-gluconate from pectin: step 2/5.</text>
</comment>
<dbReference type="GO" id="GO:0046872">
    <property type="term" value="F:metal ion binding"/>
    <property type="evidence" value="ECO:0007669"/>
    <property type="project" value="UniProtKB-KW"/>
</dbReference>
<keyword evidence="13" id="KW-1185">Reference proteome</keyword>
<keyword evidence="9 10" id="KW-0456">Lyase</keyword>
<comment type="caution">
    <text evidence="12">The sequence shown here is derived from an EMBL/GenBank/DDBJ whole genome shotgun (WGS) entry which is preliminary data.</text>
</comment>
<dbReference type="EMBL" id="JAKOGI010000529">
    <property type="protein sequence ID" value="KAJ8433589.1"/>
    <property type="molecule type" value="Genomic_DNA"/>
</dbReference>
<accession>A0A9Q1Q9M6</accession>
<dbReference type="InterPro" id="IPR018082">
    <property type="entry name" value="AmbAllergen"/>
</dbReference>
<dbReference type="InterPro" id="IPR007524">
    <property type="entry name" value="Pec_lyase_N"/>
</dbReference>
<keyword evidence="5 10" id="KW-0479">Metal-binding</keyword>
<comment type="similarity">
    <text evidence="3 10">Belongs to the polysaccharide lyase 1 family.</text>
</comment>
<reference evidence="12" key="1">
    <citation type="submission" date="2022-04" db="EMBL/GenBank/DDBJ databases">
        <title>Carnegiea gigantea Genome sequencing and assembly v2.</title>
        <authorList>
            <person name="Copetti D."/>
            <person name="Sanderson M.J."/>
            <person name="Burquez A."/>
            <person name="Wojciechowski M.F."/>
        </authorList>
    </citation>
    <scope>NUCLEOTIDE SEQUENCE</scope>
    <source>
        <strain evidence="12">SGP5-SGP5p</strain>
        <tissue evidence="12">Aerial part</tissue>
    </source>
</reference>
<feature type="signal peptide" evidence="10">
    <location>
        <begin position="1"/>
        <end position="23"/>
    </location>
</feature>
<evidence type="ECO:0000256" key="7">
    <source>
        <dbReference type="ARBA" id="ARBA00022837"/>
    </source>
</evidence>
<dbReference type="PANTHER" id="PTHR31683:SF184">
    <property type="entry name" value="PECTATE LYASE"/>
    <property type="match status" value="1"/>
</dbReference>
<evidence type="ECO:0000256" key="1">
    <source>
        <dbReference type="ARBA" id="ARBA00000695"/>
    </source>
</evidence>
<sequence>MAFHYAIFTLVILAVAMKRNVHGNPIEHDEWFQRKLAESYNVTLRAYNPNPTEVVDHFNYHVHKALEGTNSTRRDLGVKYRGPCLAQNPIDRCWRCRDDWAENRKQLVECVKGFGRATTGGRDGEYYVVTDHSDDDLVSPKPGTLRHAVLQPRPLWIIFAKDMAIRLKGELIVTSNKTIDGRGAMVQIAHGAGITVQFAHNVIIHNIKIHDIKPGLGGLIRDTADHFGQRQVDDGDCVQVFASSNIWIDHLSMWNCHDGMIDVLKGSTAITISNGHFTKHDHVFLFGANDAHTEDEMMQITLAFNHFGKGLVQRMPRCRLGFFHVVNNDYTHWLMYAIGGSAHPTIISQGNRFIAPPNPAAKMITHRNNAPEIEWKHWQWRSENDLFLNGAYFVESGEPLRKNPFNKQFIKSKDGSYVRRLTRFAGHLRCVKGRKC</sequence>
<dbReference type="GO" id="GO:0030570">
    <property type="term" value="F:pectate lyase activity"/>
    <property type="evidence" value="ECO:0007669"/>
    <property type="project" value="UniProtKB-EC"/>
</dbReference>
<dbReference type="Gene3D" id="2.160.20.10">
    <property type="entry name" value="Single-stranded right-handed beta-helix, Pectin lyase-like"/>
    <property type="match status" value="1"/>
</dbReference>
<gene>
    <name evidence="12" type="ORF">Cgig2_012602</name>
</gene>
<evidence type="ECO:0000259" key="11">
    <source>
        <dbReference type="SMART" id="SM00656"/>
    </source>
</evidence>
<feature type="chain" id="PRO_5040534647" description="Pectate lyase" evidence="10">
    <location>
        <begin position="24"/>
        <end position="436"/>
    </location>
</feature>
<evidence type="ECO:0000256" key="2">
    <source>
        <dbReference type="ARBA" id="ARBA00005220"/>
    </source>
</evidence>
<organism evidence="12 13">
    <name type="scientific">Carnegiea gigantea</name>
    <dbReference type="NCBI Taxonomy" id="171969"/>
    <lineage>
        <taxon>Eukaryota</taxon>
        <taxon>Viridiplantae</taxon>
        <taxon>Streptophyta</taxon>
        <taxon>Embryophyta</taxon>
        <taxon>Tracheophyta</taxon>
        <taxon>Spermatophyta</taxon>
        <taxon>Magnoliopsida</taxon>
        <taxon>eudicotyledons</taxon>
        <taxon>Gunneridae</taxon>
        <taxon>Pentapetalae</taxon>
        <taxon>Caryophyllales</taxon>
        <taxon>Cactineae</taxon>
        <taxon>Cactaceae</taxon>
        <taxon>Cactoideae</taxon>
        <taxon>Echinocereeae</taxon>
        <taxon>Carnegiea</taxon>
    </lineage>
</organism>
<evidence type="ECO:0000313" key="13">
    <source>
        <dbReference type="Proteomes" id="UP001153076"/>
    </source>
</evidence>
<dbReference type="EC" id="4.2.2.2" evidence="4 10"/>
<keyword evidence="7 10" id="KW-0106">Calcium</keyword>
<evidence type="ECO:0000256" key="6">
    <source>
        <dbReference type="ARBA" id="ARBA00022729"/>
    </source>
</evidence>
<feature type="domain" description="Pectate lyase" evidence="11">
    <location>
        <begin position="162"/>
        <end position="359"/>
    </location>
</feature>
<dbReference type="SMART" id="SM00656">
    <property type="entry name" value="Amb_all"/>
    <property type="match status" value="1"/>
</dbReference>
<comment type="cofactor">
    <cofactor evidence="10">
        <name>Ca(2+)</name>
        <dbReference type="ChEBI" id="CHEBI:29108"/>
    </cofactor>
    <text evidence="10">Binds 1 Ca(2+) ion. Required for its activity.</text>
</comment>
<evidence type="ECO:0000256" key="3">
    <source>
        <dbReference type="ARBA" id="ARBA00010980"/>
    </source>
</evidence>
<dbReference type="PANTHER" id="PTHR31683">
    <property type="entry name" value="PECTATE LYASE 18-RELATED"/>
    <property type="match status" value="1"/>
</dbReference>
<dbReference type="Pfam" id="PF04431">
    <property type="entry name" value="Pec_lyase_N"/>
    <property type="match status" value="1"/>
</dbReference>
<dbReference type="InterPro" id="IPR011050">
    <property type="entry name" value="Pectin_lyase_fold/virulence"/>
</dbReference>
<evidence type="ECO:0000313" key="12">
    <source>
        <dbReference type="EMBL" id="KAJ8433589.1"/>
    </source>
</evidence>
<dbReference type="OrthoDB" id="1637350at2759"/>
<protein>
    <recommendedName>
        <fullName evidence="4 10">Pectate lyase</fullName>
        <ecNumber evidence="4 10">4.2.2.2</ecNumber>
    </recommendedName>
</protein>
<dbReference type="PRINTS" id="PR00807">
    <property type="entry name" value="AMBALLERGEN"/>
</dbReference>
<dbReference type="InterPro" id="IPR002022">
    <property type="entry name" value="Pec_lyase"/>
</dbReference>
<evidence type="ECO:0000256" key="8">
    <source>
        <dbReference type="ARBA" id="ARBA00023180"/>
    </source>
</evidence>
<evidence type="ECO:0000256" key="10">
    <source>
        <dbReference type="RuleBase" id="RU361123"/>
    </source>
</evidence>
<proteinExistence type="inferred from homology"/>
<comment type="catalytic activity">
    <reaction evidence="1 10">
        <text>Eliminative cleavage of (1-&gt;4)-alpha-D-galacturonan to give oligosaccharides with 4-deoxy-alpha-D-galact-4-enuronosyl groups at their non-reducing ends.</text>
        <dbReference type="EC" id="4.2.2.2"/>
    </reaction>
</comment>
<keyword evidence="6 10" id="KW-0732">Signal</keyword>
<evidence type="ECO:0000256" key="4">
    <source>
        <dbReference type="ARBA" id="ARBA00012272"/>
    </source>
</evidence>
<evidence type="ECO:0000256" key="9">
    <source>
        <dbReference type="ARBA" id="ARBA00023239"/>
    </source>
</evidence>
<dbReference type="Proteomes" id="UP001153076">
    <property type="component" value="Unassembled WGS sequence"/>
</dbReference>
<keyword evidence="8" id="KW-0325">Glycoprotein</keyword>
<dbReference type="InterPro" id="IPR012334">
    <property type="entry name" value="Pectin_lyas_fold"/>
</dbReference>
<dbReference type="Pfam" id="PF00544">
    <property type="entry name" value="Pectate_lyase_4"/>
    <property type="match status" value="1"/>
</dbReference>
<dbReference type="AlphaFoldDB" id="A0A9Q1Q9M6"/>
<dbReference type="InterPro" id="IPR045032">
    <property type="entry name" value="PEL"/>
</dbReference>
<dbReference type="SUPFAM" id="SSF51126">
    <property type="entry name" value="Pectin lyase-like"/>
    <property type="match status" value="1"/>
</dbReference>
<name>A0A9Q1Q9M6_9CARY</name>
<evidence type="ECO:0000256" key="5">
    <source>
        <dbReference type="ARBA" id="ARBA00022723"/>
    </source>
</evidence>